<feature type="region of interest" description="Disordered" evidence="1">
    <location>
        <begin position="171"/>
        <end position="290"/>
    </location>
</feature>
<dbReference type="Proteomes" id="UP000887565">
    <property type="component" value="Unplaced"/>
</dbReference>
<reference evidence="3" key="1">
    <citation type="submission" date="2022-11" db="UniProtKB">
        <authorList>
            <consortium name="WormBaseParasite"/>
        </authorList>
    </citation>
    <scope>IDENTIFICATION</scope>
</reference>
<feature type="compositionally biased region" description="Low complexity" evidence="1">
    <location>
        <begin position="199"/>
        <end position="220"/>
    </location>
</feature>
<feature type="compositionally biased region" description="Basic and acidic residues" evidence="1">
    <location>
        <begin position="223"/>
        <end position="243"/>
    </location>
</feature>
<dbReference type="WBParaSite" id="nRc.2.0.1.t00722-RA">
    <property type="protein sequence ID" value="nRc.2.0.1.t00722-RA"/>
    <property type="gene ID" value="nRc.2.0.1.g00722"/>
</dbReference>
<evidence type="ECO:0000256" key="1">
    <source>
        <dbReference type="SAM" id="MobiDB-lite"/>
    </source>
</evidence>
<keyword evidence="2" id="KW-1185">Reference proteome</keyword>
<sequence length="290" mass="31701">MASVHMLITKELLDRPTSAIDVEPIDEELLDTPIFDLNIAKLPPSTNASTLPPPAATADLMATATQITNFLKLMLDEILTLALVRMDKSTPVQPTAMDAETGTTTDQTLMDIPEESTIDQSKSMDVVPAEPAMMLPPMAPTVDRRIYLATPAILPGSPIIATVAAASKTASKRTTHRCQQRNQQKARQETSQTRSQTSVTPQPKVTTTKAAAPAKQTPPACRSESHHSHQESHSRDDGHRKETQQLPTTSPDSHQHEGHNNAPPHCTQREQVPQVHSTGFYKDTYKHGFS</sequence>
<evidence type="ECO:0000313" key="3">
    <source>
        <dbReference type="WBParaSite" id="nRc.2.0.1.t00722-RA"/>
    </source>
</evidence>
<organism evidence="2 3">
    <name type="scientific">Romanomermis culicivorax</name>
    <name type="common">Nematode worm</name>
    <dbReference type="NCBI Taxonomy" id="13658"/>
    <lineage>
        <taxon>Eukaryota</taxon>
        <taxon>Metazoa</taxon>
        <taxon>Ecdysozoa</taxon>
        <taxon>Nematoda</taxon>
        <taxon>Enoplea</taxon>
        <taxon>Dorylaimia</taxon>
        <taxon>Mermithida</taxon>
        <taxon>Mermithoidea</taxon>
        <taxon>Mermithidae</taxon>
        <taxon>Romanomermis</taxon>
    </lineage>
</organism>
<dbReference type="AlphaFoldDB" id="A0A915HF88"/>
<proteinExistence type="predicted"/>
<protein>
    <submittedName>
        <fullName evidence="3">Uncharacterized protein</fullName>
    </submittedName>
</protein>
<feature type="compositionally biased region" description="Polar residues" evidence="1">
    <location>
        <begin position="180"/>
        <end position="198"/>
    </location>
</feature>
<name>A0A915HF88_ROMCU</name>
<accession>A0A915HF88</accession>
<evidence type="ECO:0000313" key="2">
    <source>
        <dbReference type="Proteomes" id="UP000887565"/>
    </source>
</evidence>